<accession>A0A917CN21</accession>
<comment type="caution">
    <text evidence="1">The sequence shown here is derived from an EMBL/GenBank/DDBJ whole genome shotgun (WGS) entry which is preliminary data.</text>
</comment>
<dbReference type="RefSeq" id="WP_188448856.1">
    <property type="nucleotide sequence ID" value="NZ_BMFO01000002.1"/>
</dbReference>
<protein>
    <submittedName>
        <fullName evidence="1">Uncharacterized protein</fullName>
    </submittedName>
</protein>
<sequence length="72" mass="7875">MNPDALDRAKALLPPERLAKTELLRLRHQRRQERLRRLQAESAAKRADALADPVARALAKAKAIAARNGAGG</sequence>
<gene>
    <name evidence="1" type="ORF">GCM10010960_12140</name>
</gene>
<proteinExistence type="predicted"/>
<evidence type="ECO:0000313" key="1">
    <source>
        <dbReference type="EMBL" id="GGF91792.1"/>
    </source>
</evidence>
<reference evidence="1" key="2">
    <citation type="submission" date="2020-09" db="EMBL/GenBank/DDBJ databases">
        <authorList>
            <person name="Sun Q."/>
            <person name="Zhou Y."/>
        </authorList>
    </citation>
    <scope>NUCLEOTIDE SEQUENCE</scope>
    <source>
        <strain evidence="1">CGMCC 1.12726</strain>
    </source>
</reference>
<dbReference type="EMBL" id="BMFO01000002">
    <property type="protein sequence ID" value="GGF91792.1"/>
    <property type="molecule type" value="Genomic_DNA"/>
</dbReference>
<name>A0A917CN21_9GAMM</name>
<reference evidence="1" key="1">
    <citation type="journal article" date="2014" name="Int. J. Syst. Evol. Microbiol.">
        <title>Complete genome sequence of Corynebacterium casei LMG S-19264T (=DSM 44701T), isolated from a smear-ripened cheese.</title>
        <authorList>
            <consortium name="US DOE Joint Genome Institute (JGI-PGF)"/>
            <person name="Walter F."/>
            <person name="Albersmeier A."/>
            <person name="Kalinowski J."/>
            <person name="Ruckert C."/>
        </authorList>
    </citation>
    <scope>NUCLEOTIDE SEQUENCE</scope>
    <source>
        <strain evidence="1">CGMCC 1.12726</strain>
    </source>
</reference>
<dbReference type="Proteomes" id="UP000632858">
    <property type="component" value="Unassembled WGS sequence"/>
</dbReference>
<dbReference type="AlphaFoldDB" id="A0A917CN21"/>
<organism evidence="1 2">
    <name type="scientific">Arenimonas maotaiensis</name>
    <dbReference type="NCBI Taxonomy" id="1446479"/>
    <lineage>
        <taxon>Bacteria</taxon>
        <taxon>Pseudomonadati</taxon>
        <taxon>Pseudomonadota</taxon>
        <taxon>Gammaproteobacteria</taxon>
        <taxon>Lysobacterales</taxon>
        <taxon>Lysobacteraceae</taxon>
        <taxon>Arenimonas</taxon>
    </lineage>
</organism>
<evidence type="ECO:0000313" key="2">
    <source>
        <dbReference type="Proteomes" id="UP000632858"/>
    </source>
</evidence>
<keyword evidence="2" id="KW-1185">Reference proteome</keyword>